<dbReference type="Proteomes" id="UP000484164">
    <property type="component" value="Unassembled WGS sequence"/>
</dbReference>
<dbReference type="PROSITE" id="PS01047">
    <property type="entry name" value="HMA_1"/>
    <property type="match status" value="1"/>
</dbReference>
<evidence type="ECO:0000259" key="2">
    <source>
        <dbReference type="PROSITE" id="PS50846"/>
    </source>
</evidence>
<dbReference type="SUPFAM" id="SSF55008">
    <property type="entry name" value="HMA, heavy metal-associated domain"/>
    <property type="match status" value="1"/>
</dbReference>
<keyword evidence="4" id="KW-1185">Reference proteome</keyword>
<feature type="domain" description="HMA" evidence="2">
    <location>
        <begin position="1"/>
        <end position="66"/>
    </location>
</feature>
<evidence type="ECO:0000313" key="3">
    <source>
        <dbReference type="EMBL" id="KAB2817872.1"/>
    </source>
</evidence>
<dbReference type="PROSITE" id="PS50846">
    <property type="entry name" value="HMA_2"/>
    <property type="match status" value="1"/>
</dbReference>
<comment type="caution">
    <text evidence="3">The sequence shown here is derived from an EMBL/GenBank/DDBJ whole genome shotgun (WGS) entry which is preliminary data.</text>
</comment>
<dbReference type="InterPro" id="IPR036163">
    <property type="entry name" value="HMA_dom_sf"/>
</dbReference>
<dbReference type="OrthoDB" id="1521937at2"/>
<dbReference type="AlphaFoldDB" id="A0A6L3ZIN9"/>
<proteinExistence type="predicted"/>
<evidence type="ECO:0000313" key="4">
    <source>
        <dbReference type="Proteomes" id="UP000484164"/>
    </source>
</evidence>
<dbReference type="GO" id="GO:0046872">
    <property type="term" value="F:metal ion binding"/>
    <property type="evidence" value="ECO:0007669"/>
    <property type="project" value="UniProtKB-KW"/>
</dbReference>
<dbReference type="Pfam" id="PF00403">
    <property type="entry name" value="HMA"/>
    <property type="match status" value="1"/>
</dbReference>
<dbReference type="InterPro" id="IPR017969">
    <property type="entry name" value="Heavy-metal-associated_CS"/>
</dbReference>
<organism evidence="3 4">
    <name type="scientific">Phaeocystidibacter marisrubri</name>
    <dbReference type="NCBI Taxonomy" id="1577780"/>
    <lineage>
        <taxon>Bacteria</taxon>
        <taxon>Pseudomonadati</taxon>
        <taxon>Bacteroidota</taxon>
        <taxon>Flavobacteriia</taxon>
        <taxon>Flavobacteriales</taxon>
        <taxon>Phaeocystidibacteraceae</taxon>
        <taxon>Phaeocystidibacter</taxon>
    </lineage>
</organism>
<dbReference type="CDD" id="cd00371">
    <property type="entry name" value="HMA"/>
    <property type="match status" value="1"/>
</dbReference>
<dbReference type="RefSeq" id="WP_151692560.1">
    <property type="nucleotide sequence ID" value="NZ_BMGX01000002.1"/>
</dbReference>
<dbReference type="Gene3D" id="3.30.70.100">
    <property type="match status" value="1"/>
</dbReference>
<dbReference type="InterPro" id="IPR006121">
    <property type="entry name" value="HMA_dom"/>
</dbReference>
<reference evidence="3 4" key="1">
    <citation type="submission" date="2019-10" db="EMBL/GenBank/DDBJ databases">
        <title>Genome sequence of Phaeocystidibacter marisrubri JCM30614 (type strain).</title>
        <authorList>
            <person name="Bowman J.P."/>
        </authorList>
    </citation>
    <scope>NUCLEOTIDE SEQUENCE [LARGE SCALE GENOMIC DNA]</scope>
    <source>
        <strain evidence="3 4">JCM 30614</strain>
    </source>
</reference>
<gene>
    <name evidence="3" type="ORF">F8C82_05570</name>
</gene>
<evidence type="ECO:0000256" key="1">
    <source>
        <dbReference type="ARBA" id="ARBA00022723"/>
    </source>
</evidence>
<keyword evidence="1" id="KW-0479">Metal-binding</keyword>
<dbReference type="EMBL" id="WBVQ01000001">
    <property type="protein sequence ID" value="KAB2817872.1"/>
    <property type="molecule type" value="Genomic_DNA"/>
</dbReference>
<name>A0A6L3ZIN9_9FLAO</name>
<protein>
    <submittedName>
        <fullName evidence="3">Heavy-metal-associated domain-containing protein</fullName>
    </submittedName>
</protein>
<sequence>MKAKYSVSGMKCTGCQDAVIKALESVNGVLGVNVNLQDATAEIESQTEIDESVLRNAVKNAGYELQ</sequence>
<accession>A0A6L3ZIN9</accession>